<evidence type="ECO:0000256" key="3">
    <source>
        <dbReference type="PIRNR" id="PIRNR001365"/>
    </source>
</evidence>
<sequence>MKKLRGVIPPAVTTFNSDETINEELFRDHLRFLLQSNIGGISIGGSTGEGHALSASELKQLLQIGKEEIKDRVPLVAGIIRDSTKDALEYAKGAEEAGADYLMITPIHYFGPNDEAHFAFFKTISDSVNLPIIIYNVVPTSVITPDCMKRLSTIDNVVGIKQSGGDIHALNKMILTLPEDQTVWSAVDELLYPTYALGAAGCIAALPTVLPELCVEQWEACERGDFERAKEIHFQMAPVWYAMDKKNMPARTKECLNQRGFNVGIPRSPLHPLDDESKKEITQALIKAKVISAEVII</sequence>
<evidence type="ECO:0000313" key="6">
    <source>
        <dbReference type="EMBL" id="MBD1382422.1"/>
    </source>
</evidence>
<dbReference type="Proteomes" id="UP000626844">
    <property type="component" value="Unassembled WGS sequence"/>
</dbReference>
<name>A0A926NR10_9BACI</name>
<accession>A0A926NR10</accession>
<comment type="caution">
    <text evidence="6">The sequence shown here is derived from an EMBL/GenBank/DDBJ whole genome shotgun (WGS) entry which is preliminary data.</text>
</comment>
<dbReference type="PIRSF" id="PIRSF001365">
    <property type="entry name" value="DHDPS"/>
    <property type="match status" value="1"/>
</dbReference>
<dbReference type="PRINTS" id="PR00146">
    <property type="entry name" value="DHPICSNTHASE"/>
</dbReference>
<dbReference type="Gene3D" id="3.20.20.70">
    <property type="entry name" value="Aldolase class I"/>
    <property type="match status" value="1"/>
</dbReference>
<feature type="active site" description="Proton donor/acceptor" evidence="4">
    <location>
        <position position="135"/>
    </location>
</feature>
<dbReference type="SUPFAM" id="SSF51569">
    <property type="entry name" value="Aldolase"/>
    <property type="match status" value="1"/>
</dbReference>
<evidence type="ECO:0000256" key="1">
    <source>
        <dbReference type="ARBA" id="ARBA00007592"/>
    </source>
</evidence>
<reference evidence="6" key="1">
    <citation type="submission" date="2020-09" db="EMBL/GenBank/DDBJ databases">
        <title>A novel bacterium of genus Bacillus, isolated from South China Sea.</title>
        <authorList>
            <person name="Huang H."/>
            <person name="Mo K."/>
            <person name="Hu Y."/>
        </authorList>
    </citation>
    <scope>NUCLEOTIDE SEQUENCE</scope>
    <source>
        <strain evidence="6">IB182487</strain>
    </source>
</reference>
<keyword evidence="2 3" id="KW-0456">Lyase</keyword>
<evidence type="ECO:0000256" key="2">
    <source>
        <dbReference type="ARBA" id="ARBA00023239"/>
    </source>
</evidence>
<dbReference type="SMART" id="SM01130">
    <property type="entry name" value="DHDPS"/>
    <property type="match status" value="1"/>
</dbReference>
<dbReference type="PANTHER" id="PTHR12128:SF66">
    <property type="entry name" value="4-HYDROXY-2-OXOGLUTARATE ALDOLASE, MITOCHONDRIAL"/>
    <property type="match status" value="1"/>
</dbReference>
<dbReference type="AlphaFoldDB" id="A0A926NR10"/>
<gene>
    <name evidence="6" type="ORF">IC621_19580</name>
</gene>
<keyword evidence="7" id="KW-1185">Reference proteome</keyword>
<dbReference type="Pfam" id="PF00701">
    <property type="entry name" value="DHDPS"/>
    <property type="match status" value="1"/>
</dbReference>
<dbReference type="CDD" id="cd00408">
    <property type="entry name" value="DHDPS-like"/>
    <property type="match status" value="1"/>
</dbReference>
<dbReference type="RefSeq" id="WP_191160607.1">
    <property type="nucleotide sequence ID" value="NZ_JACXAI010000031.1"/>
</dbReference>
<feature type="binding site" evidence="5">
    <location>
        <position position="203"/>
    </location>
    <ligand>
        <name>pyruvate</name>
        <dbReference type="ChEBI" id="CHEBI:15361"/>
    </ligand>
</feature>
<dbReference type="PANTHER" id="PTHR12128">
    <property type="entry name" value="DIHYDRODIPICOLINATE SYNTHASE"/>
    <property type="match status" value="1"/>
</dbReference>
<feature type="active site" description="Schiff-base intermediate with substrate" evidence="4">
    <location>
        <position position="161"/>
    </location>
</feature>
<proteinExistence type="inferred from homology"/>
<feature type="binding site" evidence="5">
    <location>
        <position position="47"/>
    </location>
    <ligand>
        <name>pyruvate</name>
        <dbReference type="ChEBI" id="CHEBI:15361"/>
    </ligand>
</feature>
<protein>
    <submittedName>
        <fullName evidence="6">Dihydrodipicolinate synthase family protein</fullName>
    </submittedName>
</protein>
<dbReference type="InterPro" id="IPR013785">
    <property type="entry name" value="Aldolase_TIM"/>
</dbReference>
<evidence type="ECO:0000256" key="4">
    <source>
        <dbReference type="PIRSR" id="PIRSR001365-1"/>
    </source>
</evidence>
<dbReference type="GO" id="GO:0008840">
    <property type="term" value="F:4-hydroxy-tetrahydrodipicolinate synthase activity"/>
    <property type="evidence" value="ECO:0007669"/>
    <property type="project" value="TreeGrafter"/>
</dbReference>
<dbReference type="InterPro" id="IPR002220">
    <property type="entry name" value="DapA-like"/>
</dbReference>
<dbReference type="EMBL" id="JACXAI010000031">
    <property type="protein sequence ID" value="MBD1382422.1"/>
    <property type="molecule type" value="Genomic_DNA"/>
</dbReference>
<evidence type="ECO:0000313" key="7">
    <source>
        <dbReference type="Proteomes" id="UP000626844"/>
    </source>
</evidence>
<organism evidence="6 7">
    <name type="scientific">Metabacillus arenae</name>
    <dbReference type="NCBI Taxonomy" id="2771434"/>
    <lineage>
        <taxon>Bacteria</taxon>
        <taxon>Bacillati</taxon>
        <taxon>Bacillota</taxon>
        <taxon>Bacilli</taxon>
        <taxon>Bacillales</taxon>
        <taxon>Bacillaceae</taxon>
        <taxon>Metabacillus</taxon>
    </lineage>
</organism>
<comment type="similarity">
    <text evidence="1 3">Belongs to the DapA family.</text>
</comment>
<evidence type="ECO:0000256" key="5">
    <source>
        <dbReference type="PIRSR" id="PIRSR001365-2"/>
    </source>
</evidence>